<sequence length="121" mass="13318">MVFRVTMPPQQCVIVANDQGGGDAASSRVAAYVAEHQFEVSAAGRELRRAVRAAVPRLFAGASGRGGPLWNGEAPVIFFAQAGQNTLRRAKEPWIWEMMRRASRWSQGYRMEIGQDGRVKG</sequence>
<keyword evidence="2" id="KW-1185">Reference proteome</keyword>
<dbReference type="Proteomes" id="UP001154322">
    <property type="component" value="Unassembled WGS sequence"/>
</dbReference>
<protein>
    <recommendedName>
        <fullName evidence="3">DAGKc domain-containing protein</fullName>
    </recommendedName>
</protein>
<gene>
    <name evidence="1" type="ORF">WJ0W_001965</name>
</gene>
<name>A0ABM9FZM0_9BACL</name>
<reference evidence="1" key="1">
    <citation type="submission" date="2022-06" db="EMBL/GenBank/DDBJ databases">
        <authorList>
            <person name="Dietemann V."/>
            <person name="Ory F."/>
            <person name="Dainat B."/>
            <person name="Oberhansli S."/>
        </authorList>
    </citation>
    <scope>NUCLEOTIDE SEQUENCE</scope>
    <source>
        <strain evidence="1">Ena-SAMPLE-TAB-26-04-2022-14:26:32:270-5432</strain>
    </source>
</reference>
<dbReference type="EMBL" id="CALYLO010000002">
    <property type="protein sequence ID" value="CAH8244735.1"/>
    <property type="molecule type" value="Genomic_DNA"/>
</dbReference>
<evidence type="ECO:0000313" key="1">
    <source>
        <dbReference type="EMBL" id="CAH8244735.1"/>
    </source>
</evidence>
<accession>A0ABM9FZM0</accession>
<evidence type="ECO:0008006" key="3">
    <source>
        <dbReference type="Google" id="ProtNLM"/>
    </source>
</evidence>
<proteinExistence type="predicted"/>
<organism evidence="1 2">
    <name type="scientific">Paenibacillus melissococcoides</name>
    <dbReference type="NCBI Taxonomy" id="2912268"/>
    <lineage>
        <taxon>Bacteria</taxon>
        <taxon>Bacillati</taxon>
        <taxon>Bacillota</taxon>
        <taxon>Bacilli</taxon>
        <taxon>Bacillales</taxon>
        <taxon>Paenibacillaceae</taxon>
        <taxon>Paenibacillus</taxon>
    </lineage>
</organism>
<evidence type="ECO:0000313" key="2">
    <source>
        <dbReference type="Proteomes" id="UP001154322"/>
    </source>
</evidence>
<comment type="caution">
    <text evidence="1">The sequence shown here is derived from an EMBL/GenBank/DDBJ whole genome shotgun (WGS) entry which is preliminary data.</text>
</comment>